<dbReference type="Pfam" id="PF14712">
    <property type="entry name" value="Snapin_Pallidin"/>
    <property type="match status" value="1"/>
</dbReference>
<organism evidence="5 6">
    <name type="scientific">Phycomyces blakesleeanus</name>
    <dbReference type="NCBI Taxonomy" id="4837"/>
    <lineage>
        <taxon>Eukaryota</taxon>
        <taxon>Fungi</taxon>
        <taxon>Fungi incertae sedis</taxon>
        <taxon>Mucoromycota</taxon>
        <taxon>Mucoromycotina</taxon>
        <taxon>Mucoromycetes</taxon>
        <taxon>Mucorales</taxon>
        <taxon>Phycomycetaceae</taxon>
        <taxon>Phycomyces</taxon>
    </lineage>
</organism>
<gene>
    <name evidence="5" type="ORF">J3Q64DRAFT_1850886</name>
</gene>
<evidence type="ECO:0000313" key="6">
    <source>
        <dbReference type="Proteomes" id="UP001448207"/>
    </source>
</evidence>
<keyword evidence="6" id="KW-1185">Reference proteome</keyword>
<evidence type="ECO:0000256" key="2">
    <source>
        <dbReference type="ARBA" id="ARBA00023054"/>
    </source>
</evidence>
<dbReference type="Proteomes" id="UP001448207">
    <property type="component" value="Unassembled WGS sequence"/>
</dbReference>
<dbReference type="InterPro" id="IPR028119">
    <property type="entry name" value="Snapin/Pallidin/Snn1"/>
</dbReference>
<keyword evidence="2" id="KW-0175">Coiled coil</keyword>
<accession>A0ABR3ASB6</accession>
<reference evidence="5 6" key="1">
    <citation type="submission" date="2024-04" db="EMBL/GenBank/DDBJ databases">
        <title>Symmetric and asymmetric DNA N6-adenine methylation regulates different biological responses in Mucorales.</title>
        <authorList>
            <consortium name="Lawrence Berkeley National Laboratory"/>
            <person name="Lax C."/>
            <person name="Mondo S.J."/>
            <person name="Osorio-Concepcion M."/>
            <person name="Muszewska A."/>
            <person name="Corrochano-Luque M."/>
            <person name="Gutierrez G."/>
            <person name="Riley R."/>
            <person name="Lipzen A."/>
            <person name="Guo J."/>
            <person name="Hundley H."/>
            <person name="Amirebrahimi M."/>
            <person name="Ng V."/>
            <person name="Lorenzo-Gutierrez D."/>
            <person name="Binder U."/>
            <person name="Yang J."/>
            <person name="Song Y."/>
            <person name="Canovas D."/>
            <person name="Navarro E."/>
            <person name="Freitag M."/>
            <person name="Gabaldon T."/>
            <person name="Grigoriev I.V."/>
            <person name="Corrochano L.M."/>
            <person name="Nicolas F.E."/>
            <person name="Garre V."/>
        </authorList>
    </citation>
    <scope>NUCLEOTIDE SEQUENCE [LARGE SCALE GENOMIC DNA]</scope>
    <source>
        <strain evidence="5 6">L51</strain>
    </source>
</reference>
<name>A0ABR3ASB6_PHYBL</name>
<dbReference type="PANTHER" id="PTHR31305:SF2">
    <property type="entry name" value="SNARE-ASSOCIATED PROTEIN SNAPIN"/>
    <property type="match status" value="1"/>
</dbReference>
<evidence type="ECO:0000256" key="3">
    <source>
        <dbReference type="ARBA" id="ARBA00033330"/>
    </source>
</evidence>
<dbReference type="InterPro" id="IPR017246">
    <property type="entry name" value="Snapin"/>
</dbReference>
<proteinExistence type="inferred from homology"/>
<dbReference type="PANTHER" id="PTHR31305">
    <property type="entry name" value="SNARE-ASSOCIATED PROTEIN SNAPIN"/>
    <property type="match status" value="1"/>
</dbReference>
<evidence type="ECO:0000256" key="4">
    <source>
        <dbReference type="SAM" id="MobiDB-lite"/>
    </source>
</evidence>
<feature type="region of interest" description="Disordered" evidence="4">
    <location>
        <begin position="1"/>
        <end position="26"/>
    </location>
</feature>
<protein>
    <recommendedName>
        <fullName evidence="3">Biogenesis of lysosome-related organelles complex 1 subunit 7</fullName>
    </recommendedName>
</protein>
<comment type="similarity">
    <text evidence="1">Belongs to the SNAPIN family.</text>
</comment>
<sequence length="110" mass="12112">MSDKDSSVVANKVEPNEEPDQSNILPRGISSLLGPVLCDIDKSVVAAHQSQEDLGKEIEQLEVFADIAEPPRLQPALDILADARKRLTVATKLMQQTQARIQRIQVALEK</sequence>
<evidence type="ECO:0000313" key="5">
    <source>
        <dbReference type="EMBL" id="KAL0081146.1"/>
    </source>
</evidence>
<evidence type="ECO:0000256" key="1">
    <source>
        <dbReference type="ARBA" id="ARBA00006111"/>
    </source>
</evidence>
<comment type="caution">
    <text evidence="5">The sequence shown here is derived from an EMBL/GenBank/DDBJ whole genome shotgun (WGS) entry which is preliminary data.</text>
</comment>
<dbReference type="EMBL" id="JBCLYO010000018">
    <property type="protein sequence ID" value="KAL0081146.1"/>
    <property type="molecule type" value="Genomic_DNA"/>
</dbReference>